<dbReference type="InterPro" id="IPR011013">
    <property type="entry name" value="Gal_mutarotase_sf_dom"/>
</dbReference>
<dbReference type="SUPFAM" id="SSF51445">
    <property type="entry name" value="(Trans)glycosidases"/>
    <property type="match status" value="1"/>
</dbReference>
<dbReference type="Gene3D" id="3.20.20.80">
    <property type="entry name" value="Glycosidases"/>
    <property type="match status" value="1"/>
</dbReference>
<keyword evidence="11" id="KW-1185">Reference proteome</keyword>
<organism evidence="10 11">
    <name type="scientific">Labedella populi</name>
    <dbReference type="NCBI Taxonomy" id="2498850"/>
    <lineage>
        <taxon>Bacteria</taxon>
        <taxon>Bacillati</taxon>
        <taxon>Actinomycetota</taxon>
        <taxon>Actinomycetes</taxon>
        <taxon>Micrococcales</taxon>
        <taxon>Microbacteriaceae</taxon>
        <taxon>Labedella</taxon>
    </lineage>
</organism>
<dbReference type="InterPro" id="IPR004199">
    <property type="entry name" value="B-gal_small/dom_5"/>
</dbReference>
<proteinExistence type="inferred from homology"/>
<feature type="region of interest" description="Disordered" evidence="8">
    <location>
        <begin position="1"/>
        <end position="26"/>
    </location>
</feature>
<keyword evidence="6" id="KW-0326">Glycosidase</keyword>
<comment type="catalytic activity">
    <reaction evidence="1">
        <text>Hydrolysis of terminal non-reducing beta-D-galactose residues in beta-D-galactosides.</text>
        <dbReference type="EC" id="3.2.1.23"/>
    </reaction>
</comment>
<dbReference type="EC" id="3.2.1.23" evidence="3"/>
<evidence type="ECO:0000256" key="3">
    <source>
        <dbReference type="ARBA" id="ARBA00012756"/>
    </source>
</evidence>
<dbReference type="InterPro" id="IPR008979">
    <property type="entry name" value="Galactose-bd-like_sf"/>
</dbReference>
<dbReference type="SUPFAM" id="SSF74650">
    <property type="entry name" value="Galactose mutarotase-like"/>
    <property type="match status" value="1"/>
</dbReference>
<dbReference type="InterPro" id="IPR006104">
    <property type="entry name" value="Glyco_hydro_2_N"/>
</dbReference>
<evidence type="ECO:0000313" key="10">
    <source>
        <dbReference type="EMBL" id="RWZ58524.1"/>
    </source>
</evidence>
<evidence type="ECO:0000256" key="1">
    <source>
        <dbReference type="ARBA" id="ARBA00001412"/>
    </source>
</evidence>
<dbReference type="InterPro" id="IPR023232">
    <property type="entry name" value="Glyco_hydro_2_AS"/>
</dbReference>
<sequence>MDVDHLTSFSPGSGRRTPPRSFLESDAPRLSLNGSWRFRLLAGAPGALGGIGVLPEGEGADEVGSPALDDADWDEIPVPSHWVLQGDGRYGSPIYTNVQYPFPVDPPHVPDANPTSDYRRSFDLPRGFDGTERVLLRFDGVESAYRVWLNGEDIGTGTGSRLVQEFDVTEVLRPGENTIAVRVHQWSAASYLEDQDQWWLPGIFRDVTLLARPVGGIDDVTLSADFDEHTSAGTLAIDVDAAADAFPVTVRVPELGLIEIWDSAAEITPIDVPGVQPWSPDRPTLYDVHVESAGERLTLRAGFRTVRIVGDRLLVNGRKVRFSGVNRHETHPDRGRVFDEEHARADMALMKRHNVNAIRTSHYPPHPRVLDLADELGFWVIDECDLETHGFEAHGWVQNPSDDPRWRDAYLDRIRRTVERDKNHPSVIIWSLGNESGTGANLAAMADWVHDRDPSRPVHYEGDYTGQYTDVYSRMYPSLPETESIGRDDSTALLLGCTASESSRQRSKPFLHCEYAHAMGNGPALLDRYRALTELYPRLHGGFVWEWRDHGLRTRTPEGTEFFAYGGDFGEEVHDGNFVMDGLVLSDDTPSPGLAEFAAVEQPIRFRRLSDGSIEVTNDRFAADTRDLDIVWRLERDGVELGAGVLRPAERGGDVVPAGSSAVLPGPDLVASIGEAEVWLTVEAVLLDDAAWAPAGHVIARSQFLVEETQPIEPHAPFAPLDDPATPVEWMRARAARQRSGRARTPGDAAGWVSGALSGGSGRGGVAFGIDGALESIAGQLMSGPRLELFRAPTDNDHGAHGGSLDLADPRSDRGLGTPAPSSEQYWLAARLDLLRPRRERLEYRVDDDGELAGVRSLERWSAPEGAESVWQETEWRLDATGPRLRVRITPSRGWEGVWPRIGVRFALPLDVSDATWFGTGPLENYPDSLRAARVGVFSSPVDDLVVPYARPQESGHRSELRSLELSRADGVWLRVDAEADSAGRLPGFTVRRHTPQEIAAARHPHELPPPTATYLTIDAAQHGLGTRACGPDVWPTEYLRPESRTITLRFSS</sequence>
<dbReference type="Pfam" id="PF16353">
    <property type="entry name" value="LacZ_4"/>
    <property type="match status" value="1"/>
</dbReference>
<dbReference type="InterPro" id="IPR036156">
    <property type="entry name" value="Beta-gal/glucu_dom_sf"/>
</dbReference>
<dbReference type="Gene3D" id="2.60.120.260">
    <property type="entry name" value="Galactose-binding domain-like"/>
    <property type="match status" value="1"/>
</dbReference>
<dbReference type="InterPro" id="IPR032312">
    <property type="entry name" value="LacZ_4"/>
</dbReference>
<dbReference type="PROSITE" id="PS00719">
    <property type="entry name" value="GLYCOSYL_HYDROL_F2_1"/>
    <property type="match status" value="1"/>
</dbReference>
<dbReference type="OrthoDB" id="9762066at2"/>
<evidence type="ECO:0000256" key="8">
    <source>
        <dbReference type="SAM" id="MobiDB-lite"/>
    </source>
</evidence>
<dbReference type="InterPro" id="IPR017853">
    <property type="entry name" value="GH"/>
</dbReference>
<dbReference type="EMBL" id="RZNC01000006">
    <property type="protein sequence ID" value="RWZ58524.1"/>
    <property type="molecule type" value="Genomic_DNA"/>
</dbReference>
<reference evidence="10 11" key="1">
    <citation type="submission" date="2018-12" db="EMBL/GenBank/DDBJ databases">
        <authorList>
            <person name="Li F."/>
        </authorList>
    </citation>
    <scope>NUCLEOTIDE SEQUENCE [LARGE SCALE GENOMIC DNA]</scope>
    <source>
        <strain evidence="10 11">8H24J-4-2</strain>
    </source>
</reference>
<protein>
    <recommendedName>
        <fullName evidence="4">Beta-galactosidase</fullName>
        <ecNumber evidence="3">3.2.1.23</ecNumber>
    </recommendedName>
    <alternativeName>
        <fullName evidence="7">Lactase</fullName>
    </alternativeName>
</protein>
<dbReference type="GO" id="GO:0009341">
    <property type="term" value="C:beta-galactosidase complex"/>
    <property type="evidence" value="ECO:0007669"/>
    <property type="project" value="InterPro"/>
</dbReference>
<dbReference type="InterPro" id="IPR014718">
    <property type="entry name" value="GH-type_carb-bd"/>
</dbReference>
<dbReference type="SUPFAM" id="SSF49303">
    <property type="entry name" value="beta-Galactosidase/glucuronidase domain"/>
    <property type="match status" value="2"/>
</dbReference>
<evidence type="ECO:0000256" key="4">
    <source>
        <dbReference type="ARBA" id="ARBA00013303"/>
    </source>
</evidence>
<comment type="caution">
    <text evidence="10">The sequence shown here is derived from an EMBL/GenBank/DDBJ whole genome shotgun (WGS) entry which is preliminary data.</text>
</comment>
<evidence type="ECO:0000259" key="9">
    <source>
        <dbReference type="SMART" id="SM01038"/>
    </source>
</evidence>
<evidence type="ECO:0000256" key="6">
    <source>
        <dbReference type="ARBA" id="ARBA00023295"/>
    </source>
</evidence>
<name>A0A3S4DT30_9MICO</name>
<dbReference type="Gene3D" id="2.60.40.10">
    <property type="entry name" value="Immunoglobulins"/>
    <property type="match status" value="2"/>
</dbReference>
<dbReference type="SMART" id="SM01038">
    <property type="entry name" value="Bgal_small_N"/>
    <property type="match status" value="1"/>
</dbReference>
<evidence type="ECO:0000313" key="11">
    <source>
        <dbReference type="Proteomes" id="UP000288603"/>
    </source>
</evidence>
<dbReference type="PROSITE" id="PS00608">
    <property type="entry name" value="GLYCOSYL_HYDROL_F2_2"/>
    <property type="match status" value="1"/>
</dbReference>
<dbReference type="Pfam" id="PF02929">
    <property type="entry name" value="Bgal_small_N"/>
    <property type="match status" value="1"/>
</dbReference>
<evidence type="ECO:0000256" key="2">
    <source>
        <dbReference type="ARBA" id="ARBA00007401"/>
    </source>
</evidence>
<dbReference type="InterPro" id="IPR013783">
    <property type="entry name" value="Ig-like_fold"/>
</dbReference>
<dbReference type="PANTHER" id="PTHR46323">
    <property type="entry name" value="BETA-GALACTOSIDASE"/>
    <property type="match status" value="1"/>
</dbReference>
<dbReference type="PANTHER" id="PTHR46323:SF2">
    <property type="entry name" value="BETA-GALACTOSIDASE"/>
    <property type="match status" value="1"/>
</dbReference>
<dbReference type="GO" id="GO:0005990">
    <property type="term" value="P:lactose catabolic process"/>
    <property type="evidence" value="ECO:0007669"/>
    <property type="project" value="TreeGrafter"/>
</dbReference>
<feature type="domain" description="Beta galactosidase small chain/" evidence="9">
    <location>
        <begin position="769"/>
        <end position="1052"/>
    </location>
</feature>
<dbReference type="InterPro" id="IPR023230">
    <property type="entry name" value="Glyco_hydro_2_CS"/>
</dbReference>
<evidence type="ECO:0000256" key="7">
    <source>
        <dbReference type="ARBA" id="ARBA00032230"/>
    </source>
</evidence>
<gene>
    <name evidence="10" type="ORF">ELQ92_14020</name>
</gene>
<dbReference type="Proteomes" id="UP000288603">
    <property type="component" value="Unassembled WGS sequence"/>
</dbReference>
<dbReference type="SUPFAM" id="SSF49785">
    <property type="entry name" value="Galactose-binding domain-like"/>
    <property type="match status" value="1"/>
</dbReference>
<dbReference type="AlphaFoldDB" id="A0A3S4DT30"/>
<dbReference type="Pfam" id="PF02837">
    <property type="entry name" value="Glyco_hydro_2_N"/>
    <property type="match status" value="1"/>
</dbReference>
<dbReference type="Gene3D" id="2.70.98.10">
    <property type="match status" value="1"/>
</dbReference>
<dbReference type="PRINTS" id="PR00132">
    <property type="entry name" value="GLHYDRLASE2"/>
</dbReference>
<keyword evidence="5" id="KW-0378">Hydrolase</keyword>
<dbReference type="Pfam" id="PF02836">
    <property type="entry name" value="Glyco_hydro_2_C"/>
    <property type="match status" value="1"/>
</dbReference>
<dbReference type="InterPro" id="IPR006101">
    <property type="entry name" value="Glyco_hydro_2"/>
</dbReference>
<dbReference type="GO" id="GO:0030246">
    <property type="term" value="F:carbohydrate binding"/>
    <property type="evidence" value="ECO:0007669"/>
    <property type="project" value="InterPro"/>
</dbReference>
<evidence type="ECO:0000256" key="5">
    <source>
        <dbReference type="ARBA" id="ARBA00022801"/>
    </source>
</evidence>
<dbReference type="InterPro" id="IPR006103">
    <property type="entry name" value="Glyco_hydro_2_cat"/>
</dbReference>
<comment type="similarity">
    <text evidence="2">Belongs to the glycosyl hydrolase 2 family.</text>
</comment>
<feature type="region of interest" description="Disordered" evidence="8">
    <location>
        <begin position="790"/>
        <end position="821"/>
    </location>
</feature>
<dbReference type="InterPro" id="IPR050347">
    <property type="entry name" value="Bact_Beta-galactosidase"/>
</dbReference>
<dbReference type="GO" id="GO:0004565">
    <property type="term" value="F:beta-galactosidase activity"/>
    <property type="evidence" value="ECO:0007669"/>
    <property type="project" value="UniProtKB-EC"/>
</dbReference>
<accession>A0A3S4DT30</accession>